<keyword evidence="7 16" id="KW-0963">Cytoplasm</keyword>
<dbReference type="PANTHER" id="PTHR34265:SF1">
    <property type="entry name" value="TYPE III PANTOTHENATE KINASE"/>
    <property type="match status" value="1"/>
</dbReference>
<evidence type="ECO:0000256" key="9">
    <source>
        <dbReference type="ARBA" id="ARBA00022741"/>
    </source>
</evidence>
<feature type="binding site" evidence="16">
    <location>
        <position position="189"/>
    </location>
    <ligand>
        <name>substrate</name>
    </ligand>
</feature>
<dbReference type="Proteomes" id="UP000263619">
    <property type="component" value="Chromosome"/>
</dbReference>
<dbReference type="OrthoDB" id="9804707at2"/>
<keyword evidence="9 16" id="KW-0547">Nucleotide-binding</keyword>
<keyword evidence="13 16" id="KW-0173">Coenzyme A biosynthesis</keyword>
<dbReference type="Gene3D" id="3.30.420.40">
    <property type="match status" value="2"/>
</dbReference>
<evidence type="ECO:0000256" key="10">
    <source>
        <dbReference type="ARBA" id="ARBA00022777"/>
    </source>
</evidence>
<comment type="similarity">
    <text evidence="14 16">Belongs to the type III pantothenate kinase family.</text>
</comment>
<feature type="binding site" evidence="16">
    <location>
        <begin position="108"/>
        <end position="111"/>
    </location>
    <ligand>
        <name>substrate</name>
    </ligand>
</feature>
<evidence type="ECO:0000256" key="3">
    <source>
        <dbReference type="ARBA" id="ARBA00004496"/>
    </source>
</evidence>
<evidence type="ECO:0000256" key="5">
    <source>
        <dbReference type="ARBA" id="ARBA00011738"/>
    </source>
</evidence>
<comment type="cofactor">
    <cofactor evidence="2">
        <name>K(+)</name>
        <dbReference type="ChEBI" id="CHEBI:29103"/>
    </cofactor>
</comment>
<organism evidence="17 18">
    <name type="scientific">Blattabacterium cuenoti STAT</name>
    <dbReference type="NCBI Taxonomy" id="1457030"/>
    <lineage>
        <taxon>Bacteria</taxon>
        <taxon>Pseudomonadati</taxon>
        <taxon>Bacteroidota</taxon>
        <taxon>Flavobacteriia</taxon>
        <taxon>Flavobacteriales</taxon>
        <taxon>Blattabacteriaceae</taxon>
        <taxon>Blattabacterium</taxon>
    </lineage>
</organism>
<dbReference type="EMBL" id="AP014608">
    <property type="protein sequence ID" value="BBA17413.1"/>
    <property type="molecule type" value="Genomic_DNA"/>
</dbReference>
<protein>
    <recommendedName>
        <fullName evidence="15 16">Type III pantothenate kinase</fullName>
        <ecNumber evidence="6 16">2.7.1.33</ecNumber>
    </recommendedName>
    <alternativeName>
        <fullName evidence="16">PanK-III</fullName>
    </alternativeName>
    <alternativeName>
        <fullName evidence="16">Pantothenic acid kinase</fullName>
    </alternativeName>
</protein>
<dbReference type="GO" id="GO:0015937">
    <property type="term" value="P:coenzyme A biosynthetic process"/>
    <property type="evidence" value="ECO:0007669"/>
    <property type="project" value="UniProtKB-UniRule"/>
</dbReference>
<proteinExistence type="inferred from homology"/>
<dbReference type="GO" id="GO:0005524">
    <property type="term" value="F:ATP binding"/>
    <property type="evidence" value="ECO:0007669"/>
    <property type="project" value="UniProtKB-UniRule"/>
</dbReference>
<dbReference type="EC" id="2.7.1.33" evidence="6 16"/>
<evidence type="ECO:0000256" key="15">
    <source>
        <dbReference type="ARBA" id="ARBA00040883"/>
    </source>
</evidence>
<keyword evidence="12 16" id="KW-0630">Potassium</keyword>
<reference evidence="17 18" key="1">
    <citation type="submission" date="2014-06" db="EMBL/GenBank/DDBJ databases">
        <title>Genome sequence of the intracellular symbiont Blattabacterium cuenoti, strain STAT from the wood feeding cockroach Salganea taiwanensis taiwanensis.</title>
        <authorList>
            <person name="Kinjo Y."/>
            <person name="Ohkuma M."/>
            <person name="Tokuda G."/>
        </authorList>
    </citation>
    <scope>NUCLEOTIDE SEQUENCE [LARGE SCALE GENOMIC DNA]</scope>
    <source>
        <strain evidence="17 18">STAT</strain>
    </source>
</reference>
<keyword evidence="10 16" id="KW-0418">Kinase</keyword>
<dbReference type="RefSeq" id="WP_119305665.1">
    <property type="nucleotide sequence ID" value="NZ_AP014608.1"/>
</dbReference>
<dbReference type="UniPathway" id="UPA00241">
    <property type="reaction ID" value="UER00352"/>
</dbReference>
<sequence>MLLIINIGNSNLHFGIFNSNSDLKCNCSWNINTIPHKSIDEYVFIFRDIYRKYDIFSKFRIQNIIIGSVVPSLTNIIKQSLYEIHKIVPIIVDRKTASPIKHYSHQLGTDLYANAIAAYTLYKSKNYSFFLVVDFGTALSFTCIDKCGNLQGVIIAPGVNSSLKALIENTSLLSNIELKKPPSILGYYTERCIQSGIIYGYLSMVEGLINRVNQELKTNCFVITTGGYSHIYTPLTKKIHIIDKFHTMKGLKMLFHWNY</sequence>
<dbReference type="HAMAP" id="MF_01274">
    <property type="entry name" value="Pantothen_kinase_3"/>
    <property type="match status" value="1"/>
</dbReference>
<dbReference type="Pfam" id="PF03309">
    <property type="entry name" value="Pan_kinase"/>
    <property type="match status" value="1"/>
</dbReference>
<keyword evidence="16" id="KW-0479">Metal-binding</keyword>
<evidence type="ECO:0000256" key="16">
    <source>
        <dbReference type="HAMAP-Rule" id="MF_01274"/>
    </source>
</evidence>
<evidence type="ECO:0000256" key="12">
    <source>
        <dbReference type="ARBA" id="ARBA00022958"/>
    </source>
</evidence>
<feature type="binding site" evidence="16">
    <location>
        <begin position="6"/>
        <end position="13"/>
    </location>
    <ligand>
        <name>ATP</name>
        <dbReference type="ChEBI" id="CHEBI:30616"/>
    </ligand>
</feature>
<evidence type="ECO:0000256" key="13">
    <source>
        <dbReference type="ARBA" id="ARBA00022993"/>
    </source>
</evidence>
<dbReference type="NCBIfam" id="TIGR00671">
    <property type="entry name" value="baf"/>
    <property type="match status" value="1"/>
</dbReference>
<evidence type="ECO:0000256" key="1">
    <source>
        <dbReference type="ARBA" id="ARBA00001206"/>
    </source>
</evidence>
<dbReference type="CDD" id="cd24015">
    <property type="entry name" value="ASKHA_NBD_PanK-III"/>
    <property type="match status" value="1"/>
</dbReference>
<feature type="binding site" evidence="16">
    <location>
        <position position="134"/>
    </location>
    <ligand>
        <name>K(+)</name>
        <dbReference type="ChEBI" id="CHEBI:29103"/>
    </ligand>
</feature>
<evidence type="ECO:0000256" key="6">
    <source>
        <dbReference type="ARBA" id="ARBA00012102"/>
    </source>
</evidence>
<comment type="caution">
    <text evidence="16">Lacks conserved residue(s) required for the propagation of feature annotation.</text>
</comment>
<evidence type="ECO:0000256" key="7">
    <source>
        <dbReference type="ARBA" id="ARBA00022490"/>
    </source>
</evidence>
<comment type="cofactor">
    <cofactor evidence="16">
        <name>NH4(+)</name>
        <dbReference type="ChEBI" id="CHEBI:28938"/>
    </cofactor>
    <cofactor evidence="16">
        <name>K(+)</name>
        <dbReference type="ChEBI" id="CHEBI:29103"/>
    </cofactor>
    <text evidence="16">A monovalent cation. Ammonium or potassium.</text>
</comment>
<comment type="subcellular location">
    <subcellularLocation>
        <location evidence="3 16">Cytoplasm</location>
    </subcellularLocation>
</comment>
<comment type="catalytic activity">
    <reaction evidence="1 16">
        <text>(R)-pantothenate + ATP = (R)-4'-phosphopantothenate + ADP + H(+)</text>
        <dbReference type="Rhea" id="RHEA:16373"/>
        <dbReference type="ChEBI" id="CHEBI:10986"/>
        <dbReference type="ChEBI" id="CHEBI:15378"/>
        <dbReference type="ChEBI" id="CHEBI:29032"/>
        <dbReference type="ChEBI" id="CHEBI:30616"/>
        <dbReference type="ChEBI" id="CHEBI:456216"/>
        <dbReference type="EC" id="2.7.1.33"/>
    </reaction>
</comment>
<evidence type="ECO:0000256" key="4">
    <source>
        <dbReference type="ARBA" id="ARBA00005225"/>
    </source>
</evidence>
<evidence type="ECO:0000313" key="17">
    <source>
        <dbReference type="EMBL" id="BBA17413.1"/>
    </source>
</evidence>
<dbReference type="SUPFAM" id="SSF53067">
    <property type="entry name" value="Actin-like ATPase domain"/>
    <property type="match status" value="2"/>
</dbReference>
<comment type="subunit">
    <text evidence="5 16">Homodimer.</text>
</comment>
<keyword evidence="18" id="KW-1185">Reference proteome</keyword>
<evidence type="ECO:0000256" key="11">
    <source>
        <dbReference type="ARBA" id="ARBA00022840"/>
    </source>
</evidence>
<keyword evidence="11 16" id="KW-0067">ATP-binding</keyword>
<evidence type="ECO:0000256" key="2">
    <source>
        <dbReference type="ARBA" id="ARBA00001958"/>
    </source>
</evidence>
<evidence type="ECO:0000256" key="8">
    <source>
        <dbReference type="ARBA" id="ARBA00022679"/>
    </source>
</evidence>
<keyword evidence="8 16" id="KW-0808">Transferase</keyword>
<dbReference type="GO" id="GO:0004594">
    <property type="term" value="F:pantothenate kinase activity"/>
    <property type="evidence" value="ECO:0007669"/>
    <property type="project" value="UniProtKB-UniRule"/>
</dbReference>
<comment type="function">
    <text evidence="16">Catalyzes the phosphorylation of pantothenate (Pan), the first step in CoA biosynthesis.</text>
</comment>
<name>A0A224AJ40_9FLAO</name>
<dbReference type="InterPro" id="IPR043129">
    <property type="entry name" value="ATPase_NBD"/>
</dbReference>
<dbReference type="GO" id="GO:0046872">
    <property type="term" value="F:metal ion binding"/>
    <property type="evidence" value="ECO:0007669"/>
    <property type="project" value="UniProtKB-KW"/>
</dbReference>
<evidence type="ECO:0000313" key="18">
    <source>
        <dbReference type="Proteomes" id="UP000263619"/>
    </source>
</evidence>
<dbReference type="PANTHER" id="PTHR34265">
    <property type="entry name" value="TYPE III PANTOTHENATE KINASE"/>
    <property type="match status" value="1"/>
</dbReference>
<comment type="pathway">
    <text evidence="4 16">Cofactor biosynthesis; coenzyme A biosynthesis; CoA from (R)-pantothenate: step 1/5.</text>
</comment>
<accession>A0A224AJ40</accession>
<dbReference type="InterPro" id="IPR004619">
    <property type="entry name" value="Type_III_PanK"/>
</dbReference>
<feature type="binding site" evidence="16">
    <location>
        <position position="137"/>
    </location>
    <ligand>
        <name>ATP</name>
        <dbReference type="ChEBI" id="CHEBI:30616"/>
    </ligand>
</feature>
<dbReference type="AlphaFoldDB" id="A0A224AJ40"/>
<feature type="active site" description="Proton acceptor" evidence="16">
    <location>
        <position position="110"/>
    </location>
</feature>
<gene>
    <name evidence="16" type="primary">coaX</name>
    <name evidence="17" type="ORF">STAT_506</name>
</gene>
<dbReference type="GO" id="GO:0005737">
    <property type="term" value="C:cytoplasm"/>
    <property type="evidence" value="ECO:0007669"/>
    <property type="project" value="UniProtKB-SubCell"/>
</dbReference>
<evidence type="ECO:0000256" key="14">
    <source>
        <dbReference type="ARBA" id="ARBA00038036"/>
    </source>
</evidence>